<dbReference type="EnsemblMetazoa" id="GPPI049972-RA">
    <property type="protein sequence ID" value="GPPI049972-PA"/>
    <property type="gene ID" value="GPPI049972"/>
</dbReference>
<dbReference type="Proteomes" id="UP000092460">
    <property type="component" value="Unassembled WGS sequence"/>
</dbReference>
<proteinExistence type="predicted"/>
<accession>A0A1B0C5W1</accession>
<protein>
    <submittedName>
        <fullName evidence="1">Uncharacterized protein</fullName>
    </submittedName>
</protein>
<sequence>KSPPPEVSESKDSQNSRKIKILLAEFVDTYYSGSNRPYDISGFTILTYGNFGQQNKRRIIVYVKRDSFHSAERLFETDLNSENQKFKKNWIEITNTVLHSS</sequence>
<dbReference type="EMBL" id="JXJN01026258">
    <property type="status" value="NOT_ANNOTATED_CDS"/>
    <property type="molecule type" value="Genomic_DNA"/>
</dbReference>
<reference evidence="1" key="2">
    <citation type="submission" date="2020-05" db="UniProtKB">
        <authorList>
            <consortium name="EnsemblMetazoa"/>
        </authorList>
    </citation>
    <scope>IDENTIFICATION</scope>
    <source>
        <strain evidence="1">IAEA</strain>
    </source>
</reference>
<reference evidence="2" key="1">
    <citation type="submission" date="2015-01" db="EMBL/GenBank/DDBJ databases">
        <authorList>
            <person name="Aksoy S."/>
            <person name="Warren W."/>
            <person name="Wilson R.K."/>
        </authorList>
    </citation>
    <scope>NUCLEOTIDE SEQUENCE [LARGE SCALE GENOMIC DNA]</scope>
    <source>
        <strain evidence="2">IAEA</strain>
    </source>
</reference>
<name>A0A1B0C5W1_9MUSC</name>
<keyword evidence="2" id="KW-1185">Reference proteome</keyword>
<dbReference type="VEuPathDB" id="VectorBase:GPPI049972"/>
<dbReference type="AlphaFoldDB" id="A0A1B0C5W1"/>
<organism evidence="1 2">
    <name type="scientific">Glossina palpalis gambiensis</name>
    <dbReference type="NCBI Taxonomy" id="67801"/>
    <lineage>
        <taxon>Eukaryota</taxon>
        <taxon>Metazoa</taxon>
        <taxon>Ecdysozoa</taxon>
        <taxon>Arthropoda</taxon>
        <taxon>Hexapoda</taxon>
        <taxon>Insecta</taxon>
        <taxon>Pterygota</taxon>
        <taxon>Neoptera</taxon>
        <taxon>Endopterygota</taxon>
        <taxon>Diptera</taxon>
        <taxon>Brachycera</taxon>
        <taxon>Muscomorpha</taxon>
        <taxon>Hippoboscoidea</taxon>
        <taxon>Glossinidae</taxon>
        <taxon>Glossina</taxon>
    </lineage>
</organism>
<evidence type="ECO:0000313" key="1">
    <source>
        <dbReference type="EnsemblMetazoa" id="GPPI049972-PA"/>
    </source>
</evidence>
<evidence type="ECO:0000313" key="2">
    <source>
        <dbReference type="Proteomes" id="UP000092460"/>
    </source>
</evidence>